<protein>
    <submittedName>
        <fullName evidence="1">Uncharacterized protein</fullName>
    </submittedName>
</protein>
<evidence type="ECO:0000313" key="2">
    <source>
        <dbReference type="Proteomes" id="UP000670092"/>
    </source>
</evidence>
<dbReference type="Proteomes" id="UP000670092">
    <property type="component" value="Unassembled WGS sequence"/>
</dbReference>
<dbReference type="AlphaFoldDB" id="A0A8H7Z1V3"/>
<organism evidence="1 2">
    <name type="scientific">Ajellomyces capsulatus</name>
    <name type="common">Darling's disease fungus</name>
    <name type="synonym">Histoplasma capsulatum</name>
    <dbReference type="NCBI Taxonomy" id="5037"/>
    <lineage>
        <taxon>Eukaryota</taxon>
        <taxon>Fungi</taxon>
        <taxon>Dikarya</taxon>
        <taxon>Ascomycota</taxon>
        <taxon>Pezizomycotina</taxon>
        <taxon>Eurotiomycetes</taxon>
        <taxon>Eurotiomycetidae</taxon>
        <taxon>Onygenales</taxon>
        <taxon>Ajellomycetaceae</taxon>
        <taxon>Histoplasma</taxon>
    </lineage>
</organism>
<proteinExistence type="predicted"/>
<reference evidence="1 2" key="1">
    <citation type="submission" date="2021-01" db="EMBL/GenBank/DDBJ databases">
        <title>Chromosome-level genome assembly of a human fungal pathogen reveals clustering of transcriptionally co-regulated genes.</title>
        <authorList>
            <person name="Voorhies M."/>
            <person name="Cohen S."/>
            <person name="Shea T.P."/>
            <person name="Petrus S."/>
            <person name="Munoz J.F."/>
            <person name="Poplawski S."/>
            <person name="Goldman W.E."/>
            <person name="Michael T."/>
            <person name="Cuomo C.A."/>
            <person name="Sil A."/>
            <person name="Beyhan S."/>
        </authorList>
    </citation>
    <scope>NUCLEOTIDE SEQUENCE [LARGE SCALE GENOMIC DNA]</scope>
    <source>
        <strain evidence="1 2">G184AR</strain>
    </source>
</reference>
<comment type="caution">
    <text evidence="1">The sequence shown here is derived from an EMBL/GenBank/DDBJ whole genome shotgun (WGS) entry which is preliminary data.</text>
</comment>
<dbReference type="EMBL" id="JAEVHI010000002">
    <property type="protein sequence ID" value="KAG5299579.1"/>
    <property type="molecule type" value="Genomic_DNA"/>
</dbReference>
<gene>
    <name evidence="1" type="ORF">I7I52_09945</name>
</gene>
<dbReference type="OrthoDB" id="2730545at2759"/>
<accession>A0A8H7Z1V3</accession>
<dbReference type="VEuPathDB" id="FungiDB:I7I52_09945"/>
<sequence>MERYSACGLRKESGIPWYFLGRKSFNMRWNTCKGIISDVKKAAGASVERGWLPSPSSDCQYIQYIDLEIIFSNRKLFCGGNAVIMRFYLPTVLPSCSRKGFLFPVHRSKDKPKFTAQYTPLF</sequence>
<evidence type="ECO:0000313" key="1">
    <source>
        <dbReference type="EMBL" id="KAG5299579.1"/>
    </source>
</evidence>
<name>A0A8H7Z1V3_AJECA</name>